<dbReference type="VEuPathDB" id="CryptoDB:Cvel_1413"/>
<evidence type="ECO:0000256" key="3">
    <source>
        <dbReference type="SAM" id="SignalP"/>
    </source>
</evidence>
<evidence type="ECO:0008006" key="5">
    <source>
        <dbReference type="Google" id="ProtNLM"/>
    </source>
</evidence>
<name>A0A0G4HVL6_9ALVE</name>
<organism evidence="4">
    <name type="scientific">Chromera velia CCMP2878</name>
    <dbReference type="NCBI Taxonomy" id="1169474"/>
    <lineage>
        <taxon>Eukaryota</taxon>
        <taxon>Sar</taxon>
        <taxon>Alveolata</taxon>
        <taxon>Colpodellida</taxon>
        <taxon>Chromeraceae</taxon>
        <taxon>Chromera</taxon>
    </lineage>
</organism>
<feature type="compositionally biased region" description="Basic and acidic residues" evidence="1">
    <location>
        <begin position="474"/>
        <end position="488"/>
    </location>
</feature>
<evidence type="ECO:0000313" key="4">
    <source>
        <dbReference type="EMBL" id="CEM48521.1"/>
    </source>
</evidence>
<feature type="transmembrane region" description="Helical" evidence="2">
    <location>
        <begin position="376"/>
        <end position="398"/>
    </location>
</feature>
<protein>
    <recommendedName>
        <fullName evidence="5">Neurotransmitter-gated ion-channel ligand-binding domain-containing protein</fullName>
    </recommendedName>
</protein>
<feature type="region of interest" description="Disordered" evidence="1">
    <location>
        <begin position="48"/>
        <end position="73"/>
    </location>
</feature>
<feature type="transmembrane region" description="Helical" evidence="2">
    <location>
        <begin position="352"/>
        <end position="370"/>
    </location>
</feature>
<dbReference type="AlphaFoldDB" id="A0A0G4HVL6"/>
<dbReference type="EMBL" id="CDMZ01004059">
    <property type="protein sequence ID" value="CEM48521.1"/>
    <property type="molecule type" value="Genomic_DNA"/>
</dbReference>
<feature type="compositionally biased region" description="Low complexity" evidence="1">
    <location>
        <begin position="48"/>
        <end position="59"/>
    </location>
</feature>
<feature type="compositionally biased region" description="Acidic residues" evidence="1">
    <location>
        <begin position="550"/>
        <end position="578"/>
    </location>
</feature>
<keyword evidence="3" id="KW-0732">Signal</keyword>
<feature type="region of interest" description="Disordered" evidence="1">
    <location>
        <begin position="466"/>
        <end position="492"/>
    </location>
</feature>
<gene>
    <name evidence="4" type="ORF">Cvel_1413</name>
</gene>
<feature type="transmembrane region" description="Helical" evidence="2">
    <location>
        <begin position="313"/>
        <end position="340"/>
    </location>
</feature>
<feature type="region of interest" description="Disordered" evidence="1">
    <location>
        <begin position="1"/>
        <end position="20"/>
    </location>
</feature>
<accession>A0A0G4HVL6</accession>
<feature type="chain" id="PRO_5005191830" description="Neurotransmitter-gated ion-channel ligand-binding domain-containing protein" evidence="3">
    <location>
        <begin position="44"/>
        <end position="578"/>
    </location>
</feature>
<proteinExistence type="predicted"/>
<evidence type="ECO:0000256" key="2">
    <source>
        <dbReference type="SAM" id="Phobius"/>
    </source>
</evidence>
<keyword evidence="2" id="KW-0812">Transmembrane</keyword>
<dbReference type="Gene3D" id="2.70.170.10">
    <property type="entry name" value="Neurotransmitter-gated ion-channel ligand-binding domain"/>
    <property type="match status" value="1"/>
</dbReference>
<dbReference type="GO" id="GO:0016020">
    <property type="term" value="C:membrane"/>
    <property type="evidence" value="ECO:0007669"/>
    <property type="project" value="InterPro"/>
</dbReference>
<feature type="transmembrane region" description="Helical" evidence="2">
    <location>
        <begin position="285"/>
        <end position="307"/>
    </location>
</feature>
<keyword evidence="2" id="KW-0472">Membrane</keyword>
<dbReference type="PhylomeDB" id="A0A0G4HVL6"/>
<sequence>MQHCAPVEMNGGGLKSPRPSSDGRRRFFLLLLGVLALCSSVRAQTTTTTAATTTAATTTESGTPAEDGSSGGSEDAFACEISFFLTQLTSFDESANTVRAGFWVGMYCNDEDYTASTVPNYITAEEPVVISSATNTSIEGGNIWSRHFVTGLFRVNFDLRRWPFDTQRLRFTSESITPSNFLVLSLHKWDTGIRDTAQIMPGWEVLRVDEEAAEDIFGSELTFNASQGDPNDVVRFYAATYTVVVKRTTTSAYIRGAVSPLAATFFALCLVTLSSKIFPQLAVRVSGTVGAFFSIVISFLGLANTAYMKMMDYIHIFCILVIVSLFQLSLLWTVLFAADVAAERTLMLTDKVVGICLGLSWVVGLLLITVVENTDIGLWVVLVYIVLSNAIFLTFVCFHFKKLWAAYVAADGKGMGNGVLLTHPLRAKYASKGKKGKGEPQGQDGFDPNMSYATELQKVQSFRGAGAISGGGAEKGEQDEMRSISMRDDENESLVEKNGLGEGGFLPFATPRVPWATGRHGRAAQGGGEAGREMTTQRLPGTPERREIDADVDGEGEGEGEADGDAEGDGGDNDGDIV</sequence>
<dbReference type="GO" id="GO:0005230">
    <property type="term" value="F:extracellular ligand-gated monoatomic ion channel activity"/>
    <property type="evidence" value="ECO:0007669"/>
    <property type="project" value="InterPro"/>
</dbReference>
<dbReference type="InterPro" id="IPR036734">
    <property type="entry name" value="Neur_chan_lig-bd_sf"/>
</dbReference>
<feature type="region of interest" description="Disordered" evidence="1">
    <location>
        <begin position="512"/>
        <end position="578"/>
    </location>
</feature>
<feature type="signal peptide" evidence="3">
    <location>
        <begin position="1"/>
        <end position="43"/>
    </location>
</feature>
<feature type="transmembrane region" description="Helical" evidence="2">
    <location>
        <begin position="252"/>
        <end position="273"/>
    </location>
</feature>
<keyword evidence="2" id="KW-1133">Transmembrane helix</keyword>
<evidence type="ECO:0000256" key="1">
    <source>
        <dbReference type="SAM" id="MobiDB-lite"/>
    </source>
</evidence>
<reference evidence="4" key="1">
    <citation type="submission" date="2014-11" db="EMBL/GenBank/DDBJ databases">
        <authorList>
            <person name="Otto D Thomas"/>
            <person name="Naeem Raeece"/>
        </authorList>
    </citation>
    <scope>NUCLEOTIDE SEQUENCE</scope>
</reference>